<dbReference type="AlphaFoldDB" id="A0A6G6AKM4"/>
<feature type="compositionally biased region" description="Basic and acidic residues" evidence="1">
    <location>
        <begin position="38"/>
        <end position="49"/>
    </location>
</feature>
<evidence type="ECO:0000256" key="1">
    <source>
        <dbReference type="SAM" id="MobiDB-lite"/>
    </source>
</evidence>
<reference evidence="2" key="1">
    <citation type="submission" date="2019-08" db="EMBL/GenBank/DDBJ databases">
        <authorList>
            <person name="Yao H."/>
        </authorList>
    </citation>
    <scope>NUCLEOTIDE SEQUENCE</scope>
    <source>
        <strain evidence="2">4M18F</strain>
        <plasmid evidence="2">p4M18F</plasmid>
    </source>
</reference>
<feature type="region of interest" description="Disordered" evidence="1">
    <location>
        <begin position="27"/>
        <end position="49"/>
    </location>
</feature>
<accession>A0A6G6AKM4</accession>
<sequence length="49" mass="5253">MQQGSRIKPVVARAEGWFAVFGSIGVMPGQTGSNQRGGSREGEDALREF</sequence>
<keyword evidence="2" id="KW-0614">Plasmid</keyword>
<dbReference type="EMBL" id="MN256757">
    <property type="protein sequence ID" value="QID22271.1"/>
    <property type="molecule type" value="Genomic_DNA"/>
</dbReference>
<evidence type="ECO:0000313" key="2">
    <source>
        <dbReference type="EMBL" id="QID22271.1"/>
    </source>
</evidence>
<proteinExistence type="predicted"/>
<geneLocation type="plasmid" evidence="2">
    <name>p4M18F</name>
</geneLocation>
<protein>
    <submittedName>
        <fullName evidence="2">Uncharacterized protein</fullName>
    </submittedName>
</protein>
<organism evidence="2">
    <name type="scientific">Escherichia coli</name>
    <dbReference type="NCBI Taxonomy" id="562"/>
    <lineage>
        <taxon>Bacteria</taxon>
        <taxon>Pseudomonadati</taxon>
        <taxon>Pseudomonadota</taxon>
        <taxon>Gammaproteobacteria</taxon>
        <taxon>Enterobacterales</taxon>
        <taxon>Enterobacteriaceae</taxon>
        <taxon>Escherichia</taxon>
    </lineage>
</organism>
<name>A0A6G6AKM4_ECOLX</name>